<proteinExistence type="predicted"/>
<dbReference type="EMBL" id="CATOUU010000108">
    <property type="protein sequence ID" value="CAI9916619.1"/>
    <property type="molecule type" value="Genomic_DNA"/>
</dbReference>
<dbReference type="AlphaFoldDB" id="A0AA86NCP5"/>
<evidence type="ECO:0000313" key="2">
    <source>
        <dbReference type="EMBL" id="CAL6006101.1"/>
    </source>
</evidence>
<reference evidence="2 3" key="2">
    <citation type="submission" date="2024-07" db="EMBL/GenBank/DDBJ databases">
        <authorList>
            <person name="Akdeniz Z."/>
        </authorList>
    </citation>
    <scope>NUCLEOTIDE SEQUENCE [LARGE SCALE GENOMIC DNA]</scope>
</reference>
<name>A0AA86NCP5_9EUKA</name>
<dbReference type="EMBL" id="CAXDID020000053">
    <property type="protein sequence ID" value="CAL6006101.1"/>
    <property type="molecule type" value="Genomic_DNA"/>
</dbReference>
<gene>
    <name evidence="2" type="ORF">HINF_LOCUS19994</name>
    <name evidence="1" type="ORF">HINF_LOCUS4264</name>
</gene>
<dbReference type="Proteomes" id="UP001642409">
    <property type="component" value="Unassembled WGS sequence"/>
</dbReference>
<organism evidence="1">
    <name type="scientific">Hexamita inflata</name>
    <dbReference type="NCBI Taxonomy" id="28002"/>
    <lineage>
        <taxon>Eukaryota</taxon>
        <taxon>Metamonada</taxon>
        <taxon>Diplomonadida</taxon>
        <taxon>Hexamitidae</taxon>
        <taxon>Hexamitinae</taxon>
        <taxon>Hexamita</taxon>
    </lineage>
</organism>
<evidence type="ECO:0000313" key="1">
    <source>
        <dbReference type="EMBL" id="CAI9916619.1"/>
    </source>
</evidence>
<protein>
    <submittedName>
        <fullName evidence="2">Hypothetical_protein</fullName>
    </submittedName>
</protein>
<sequence>MDENKVLREQQFQLQYEQQLAQLNLNQPVSFDSELAQINFNITNNVTDELIEQILKLQYRQNKFSILQKMMIKPSLQQIQMLLNGFQFQTDRLECLKLIKGMKGNLKIVGQALLSLDEIQEFMKMVKVFEV</sequence>
<accession>A0AA86NCP5</accession>
<keyword evidence="3" id="KW-1185">Reference proteome</keyword>
<reference evidence="1" key="1">
    <citation type="submission" date="2023-06" db="EMBL/GenBank/DDBJ databases">
        <authorList>
            <person name="Kurt Z."/>
        </authorList>
    </citation>
    <scope>NUCLEOTIDE SEQUENCE</scope>
</reference>
<comment type="caution">
    <text evidence="1">The sequence shown here is derived from an EMBL/GenBank/DDBJ whole genome shotgun (WGS) entry which is preliminary data.</text>
</comment>
<evidence type="ECO:0000313" key="3">
    <source>
        <dbReference type="Proteomes" id="UP001642409"/>
    </source>
</evidence>